<protein>
    <submittedName>
        <fullName evidence="2">Uncharacterized protein</fullName>
    </submittedName>
</protein>
<evidence type="ECO:0000313" key="2">
    <source>
        <dbReference type="EMBL" id="MDQ9126284.1"/>
    </source>
</evidence>
<accession>A0AAJ1YAI6</accession>
<feature type="transmembrane region" description="Helical" evidence="1">
    <location>
        <begin position="68"/>
        <end position="87"/>
    </location>
</feature>
<dbReference type="EMBL" id="JAVIGA010000005">
    <property type="protein sequence ID" value="MDQ9126284.1"/>
    <property type="molecule type" value="Genomic_DNA"/>
</dbReference>
<reference evidence="2" key="1">
    <citation type="submission" date="2023-08" db="EMBL/GenBank/DDBJ databases">
        <title>The Comparative Genomic Analysis of Yersiniaceae from Polar Regions.</title>
        <authorList>
            <person name="Goncharov A."/>
            <person name="Aslanov B."/>
            <person name="Kolodzhieva V."/>
            <person name="Azarov D."/>
            <person name="Mochov A."/>
            <person name="Lebedeva E."/>
        </authorList>
    </citation>
    <scope>NUCLEOTIDE SEQUENCE</scope>
    <source>
        <strain evidence="2">Vf</strain>
    </source>
</reference>
<feature type="transmembrane region" description="Helical" evidence="1">
    <location>
        <begin position="6"/>
        <end position="23"/>
    </location>
</feature>
<feature type="transmembrane region" description="Helical" evidence="1">
    <location>
        <begin position="30"/>
        <end position="48"/>
    </location>
</feature>
<keyword evidence="1" id="KW-1133">Transmembrane helix</keyword>
<evidence type="ECO:0000256" key="1">
    <source>
        <dbReference type="SAM" id="Phobius"/>
    </source>
</evidence>
<name>A0AAJ1YAI6_SERFO</name>
<keyword evidence="1" id="KW-0472">Membrane</keyword>
<proteinExistence type="predicted"/>
<gene>
    <name evidence="2" type="ORF">RDT67_07570</name>
</gene>
<dbReference type="RefSeq" id="WP_309047025.1">
    <property type="nucleotide sequence ID" value="NZ_JAVIGA010000005.1"/>
</dbReference>
<dbReference type="AlphaFoldDB" id="A0AAJ1YAI6"/>
<evidence type="ECO:0000313" key="3">
    <source>
        <dbReference type="Proteomes" id="UP001224622"/>
    </source>
</evidence>
<organism evidence="2 3">
    <name type="scientific">Serratia fonticola</name>
    <dbReference type="NCBI Taxonomy" id="47917"/>
    <lineage>
        <taxon>Bacteria</taxon>
        <taxon>Pseudomonadati</taxon>
        <taxon>Pseudomonadota</taxon>
        <taxon>Gammaproteobacteria</taxon>
        <taxon>Enterobacterales</taxon>
        <taxon>Yersiniaceae</taxon>
        <taxon>Serratia</taxon>
    </lineage>
</organism>
<comment type="caution">
    <text evidence="2">The sequence shown here is derived from an EMBL/GenBank/DDBJ whole genome shotgun (WGS) entry which is preliminary data.</text>
</comment>
<keyword evidence="1" id="KW-0812">Transmembrane</keyword>
<sequence>MSYTYSLFSILSMVPLFLIVKRLTSSDYPYTRFGAILVASLFMLFHIYVFNFQKIPVLGIAVPEDNEFMSYAPYLYGLLTAAVCAVAHNKSKN</sequence>
<dbReference type="Proteomes" id="UP001224622">
    <property type="component" value="Unassembled WGS sequence"/>
</dbReference>